<comment type="catalytic activity">
    <reaction evidence="24">
        <text>L-ornithine + pyruvate = 5-amino-2-oxopentanoate + L-alanine</text>
        <dbReference type="Rhea" id="RHEA:77327"/>
        <dbReference type="ChEBI" id="CHEBI:15361"/>
        <dbReference type="ChEBI" id="CHEBI:46911"/>
        <dbReference type="ChEBI" id="CHEBI:57972"/>
        <dbReference type="ChEBI" id="CHEBI:58802"/>
    </reaction>
</comment>
<evidence type="ECO:0000313" key="40">
    <source>
        <dbReference type="Proteomes" id="UP000037510"/>
    </source>
</evidence>
<evidence type="ECO:0000256" key="10">
    <source>
        <dbReference type="ARBA" id="ARBA00023128"/>
    </source>
</evidence>
<dbReference type="InterPro" id="IPR009000">
    <property type="entry name" value="Transl_B-barrel_sf"/>
</dbReference>
<evidence type="ECO:0000256" key="22">
    <source>
        <dbReference type="ARBA" id="ARBA00043751"/>
    </source>
</evidence>
<dbReference type="InterPro" id="IPR005814">
    <property type="entry name" value="Aminotrans_3"/>
</dbReference>
<dbReference type="SUPFAM" id="SSF55186">
    <property type="entry name" value="ThrRS/AlaRS common domain"/>
    <property type="match status" value="1"/>
</dbReference>
<dbReference type="Gene3D" id="3.40.640.10">
    <property type="entry name" value="Type I PLP-dependent aspartate aminotransferase-like (Major domain)"/>
    <property type="match status" value="1"/>
</dbReference>
<evidence type="ECO:0000256" key="21">
    <source>
        <dbReference type="ARBA" id="ARBA00043749"/>
    </source>
</evidence>
<evidence type="ECO:0000256" key="29">
    <source>
        <dbReference type="ARBA" id="ARBA00044257"/>
    </source>
</evidence>
<evidence type="ECO:0000256" key="20">
    <source>
        <dbReference type="ARBA" id="ARBA00043726"/>
    </source>
</evidence>
<dbReference type="Gene3D" id="3.90.1150.10">
    <property type="entry name" value="Aspartate Aminotransferase, domain 1"/>
    <property type="match status" value="1"/>
</dbReference>
<evidence type="ECO:0000256" key="12">
    <source>
        <dbReference type="ARBA" id="ARBA00039130"/>
    </source>
</evidence>
<comment type="catalytic activity">
    <reaction evidence="35">
        <text>N(omega)-methyl-L-arginine + glyoxylate = 5-(3-methylguanidino)-2-oxopentanoate + glycine</text>
        <dbReference type="Rhea" id="RHEA:77323"/>
        <dbReference type="ChEBI" id="CHEBI:36655"/>
        <dbReference type="ChEBI" id="CHEBI:57305"/>
        <dbReference type="ChEBI" id="CHEBI:114953"/>
        <dbReference type="ChEBI" id="CHEBI:197314"/>
    </reaction>
</comment>
<dbReference type="GO" id="GO:0019481">
    <property type="term" value="P:L-alanine catabolic process, by transamination"/>
    <property type="evidence" value="ECO:0007669"/>
    <property type="project" value="TreeGrafter"/>
</dbReference>
<comment type="catalytic activity">
    <reaction evidence="18">
        <text>N(omega),N(omega)-dimethyl-L-arginine + pyruvate = 5-(3,3-dimethylguanidino)-2-oxopentanoate + L-alanine</text>
        <dbReference type="Rhea" id="RHEA:77303"/>
        <dbReference type="ChEBI" id="CHEBI:15361"/>
        <dbReference type="ChEBI" id="CHEBI:57972"/>
        <dbReference type="ChEBI" id="CHEBI:58326"/>
        <dbReference type="ChEBI" id="CHEBI:197301"/>
    </reaction>
</comment>
<evidence type="ECO:0000256" key="18">
    <source>
        <dbReference type="ARBA" id="ARBA00043669"/>
    </source>
</evidence>
<comment type="catalytic activity">
    <reaction evidence="11">
        <text>glyoxylate + L-alanine = glycine + pyruvate</text>
        <dbReference type="Rhea" id="RHEA:24248"/>
        <dbReference type="ChEBI" id="CHEBI:15361"/>
        <dbReference type="ChEBI" id="CHEBI:36655"/>
        <dbReference type="ChEBI" id="CHEBI:57305"/>
        <dbReference type="ChEBI" id="CHEBI:57972"/>
        <dbReference type="EC" id="2.6.1.44"/>
    </reaction>
    <physiologicalReaction direction="left-to-right" evidence="11">
        <dbReference type="Rhea" id="RHEA:24249"/>
    </physiologicalReaction>
</comment>
<dbReference type="GO" id="GO:0008453">
    <property type="term" value="F:alanine-glyoxylate transaminase activity"/>
    <property type="evidence" value="ECO:0007669"/>
    <property type="project" value="UniProtKB-EC"/>
</dbReference>
<evidence type="ECO:0000256" key="24">
    <source>
        <dbReference type="ARBA" id="ARBA00043777"/>
    </source>
</evidence>
<comment type="catalytic activity">
    <reaction evidence="22">
        <text>2-oxobutanoate + L-alanine = (2S)-2-aminobutanoate + pyruvate</text>
        <dbReference type="Rhea" id="RHEA:77355"/>
        <dbReference type="ChEBI" id="CHEBI:15361"/>
        <dbReference type="ChEBI" id="CHEBI:16763"/>
        <dbReference type="ChEBI" id="CHEBI:57972"/>
        <dbReference type="ChEBI" id="CHEBI:74359"/>
        <dbReference type="EC" id="2.6.1.44"/>
    </reaction>
</comment>
<dbReference type="InterPro" id="IPR018163">
    <property type="entry name" value="Thr/Ala-tRNA-synth_IIc_edit"/>
</dbReference>
<comment type="catalytic activity">
    <reaction evidence="26">
        <text>3-oxopropanoate + L-alanine = beta-alanine + pyruvate</text>
        <dbReference type="Rhea" id="RHEA:14077"/>
        <dbReference type="ChEBI" id="CHEBI:15361"/>
        <dbReference type="ChEBI" id="CHEBI:33190"/>
        <dbReference type="ChEBI" id="CHEBI:57966"/>
        <dbReference type="ChEBI" id="CHEBI:57972"/>
        <dbReference type="EC" id="2.6.1.18"/>
    </reaction>
    <physiologicalReaction direction="right-to-left" evidence="26">
        <dbReference type="Rhea" id="RHEA:14079"/>
    </physiologicalReaction>
</comment>
<sequence>GPSFEKIEQLKAAHMPPSIYNIYKKPLLLHQGHMQWLYDHEGRRKIVSALQQQVSTLWHTTNIYRHPKIYEYVEQLVAKFPGDLKIYEYVEQLVAKFPGDLKQQVSTLWHTTNIYRHPKIYEYVEQLVAKFPSDLKANDLAVLLAKAYTGNNDIISLQSSYHGCSSALMGLTATQLFYQTHIEDHGVAAEILCPKSQERVPVQGVAFPPTNTSSNLMIVAALFAESIQGAGGVTQFPKGYIKKAQALIKKNGGLLIADEVQTGFGRTGDNFWGFESHGVIPDIVTMAKGIGNGFPLAAVVTTKEIAATHKVSYFNTFGGNALAATAGKAVLDIIEEDKLQQNSKEVGSYFIKQLLQLQKIHPIVGDVRGQGLMLGAELVVPHTKEALPGEKVADIIEALKDIGVLVARGGRWNNVLRIKPPMCITKDDVDFTFISIVTKCEPTKEPLVEYGKTSDFEGYQITLDNTILFPAGGGQPHDVGFLNETEVVQVLRKGDEAVHFTKEPLQVGATIVQRIDWDRRFDHMQQHSAILEQEHSLKTTSWWLGADECHVELDSVKVPEEALRAAEESELQVVKLLGTEPGKKGKTLLKFLVGNRVTKTFQVMLDREKAMTALLVITELLKGKGAFKNGRFQGKAADLGGINKCKKLIEEYFNKS</sequence>
<evidence type="ECO:0000256" key="28">
    <source>
        <dbReference type="ARBA" id="ARBA00044055"/>
    </source>
</evidence>
<keyword evidence="8" id="KW-0663">Pyridoxal phosphate</keyword>
<dbReference type="InterPro" id="IPR015422">
    <property type="entry name" value="PyrdxlP-dep_Trfase_small"/>
</dbReference>
<dbReference type="GO" id="GO:0016223">
    <property type="term" value="F:beta-alanine:pyruvate transaminase activity"/>
    <property type="evidence" value="ECO:0007669"/>
    <property type="project" value="UniProtKB-EC"/>
</dbReference>
<keyword evidence="9" id="KW-0809">Transit peptide</keyword>
<dbReference type="InterPro" id="IPR049704">
    <property type="entry name" value="Aminotrans_3_PPA_site"/>
</dbReference>
<dbReference type="EMBL" id="JTDY01001196">
    <property type="protein sequence ID" value="KOB74576.1"/>
    <property type="molecule type" value="Genomic_DNA"/>
</dbReference>
<keyword evidence="10" id="KW-0496">Mitochondrion</keyword>
<evidence type="ECO:0000256" key="27">
    <source>
        <dbReference type="ARBA" id="ARBA00043826"/>
    </source>
</evidence>
<organism evidence="39 40">
    <name type="scientific">Operophtera brumata</name>
    <name type="common">Winter moth</name>
    <name type="synonym">Phalaena brumata</name>
    <dbReference type="NCBI Taxonomy" id="104452"/>
    <lineage>
        <taxon>Eukaryota</taxon>
        <taxon>Metazoa</taxon>
        <taxon>Ecdysozoa</taxon>
        <taxon>Arthropoda</taxon>
        <taxon>Hexapoda</taxon>
        <taxon>Insecta</taxon>
        <taxon>Pterygota</taxon>
        <taxon>Neoptera</taxon>
        <taxon>Endopterygota</taxon>
        <taxon>Lepidoptera</taxon>
        <taxon>Glossata</taxon>
        <taxon>Ditrysia</taxon>
        <taxon>Geometroidea</taxon>
        <taxon>Geometridae</taxon>
        <taxon>Larentiinae</taxon>
        <taxon>Operophtera</taxon>
    </lineage>
</organism>
<evidence type="ECO:0000256" key="37">
    <source>
        <dbReference type="ARBA" id="ARBA00049480"/>
    </source>
</evidence>
<evidence type="ECO:0000256" key="38">
    <source>
        <dbReference type="ARBA" id="ARBA00058068"/>
    </source>
</evidence>
<dbReference type="EC" id="2.6.1.18" evidence="28"/>
<evidence type="ECO:0000256" key="31">
    <source>
        <dbReference type="ARBA" id="ARBA00047892"/>
    </source>
</evidence>
<keyword evidence="40" id="KW-1185">Reference proteome</keyword>
<evidence type="ECO:0000256" key="33">
    <source>
        <dbReference type="ARBA" id="ARBA00048500"/>
    </source>
</evidence>
<dbReference type="GO" id="GO:0005739">
    <property type="term" value="C:mitochondrion"/>
    <property type="evidence" value="ECO:0007669"/>
    <property type="project" value="UniProtKB-SubCell"/>
</dbReference>
<proteinExistence type="inferred from homology"/>
<comment type="subcellular location">
    <subcellularLocation>
        <location evidence="2">Mitochondrion</location>
    </subcellularLocation>
</comment>
<dbReference type="AlphaFoldDB" id="A0A0L7LHA0"/>
<comment type="catalytic activity">
    <reaction evidence="31">
        <text>N(omega),N(omega)-dimethyl-L-arginine + glyoxylate = 5-(3,3-dimethylguanidino)-2-oxopentanoate + glycine</text>
        <dbReference type="Rhea" id="RHEA:77311"/>
        <dbReference type="ChEBI" id="CHEBI:36655"/>
        <dbReference type="ChEBI" id="CHEBI:57305"/>
        <dbReference type="ChEBI" id="CHEBI:58326"/>
        <dbReference type="ChEBI" id="CHEBI:197301"/>
    </reaction>
</comment>
<comment type="catalytic activity">
    <reaction evidence="33">
        <text>2-oxohexanoate + N(omega),N(omega)-dimethyl-L-arginine = L-2-aminohexanoate + 5-(3,3-dimethylguanidino)-2-oxopentanoate</text>
        <dbReference type="Rhea" id="RHEA:77363"/>
        <dbReference type="ChEBI" id="CHEBI:35177"/>
        <dbReference type="ChEBI" id="CHEBI:58326"/>
        <dbReference type="ChEBI" id="CHEBI:58455"/>
        <dbReference type="ChEBI" id="CHEBI:197301"/>
    </reaction>
</comment>
<accession>A0A0L7LHA0</accession>
<comment type="catalytic activity">
    <reaction evidence="23">
        <text>N(omega)-methyl-L-arginine + pyruvate = 5-(3-methylguanidino)-2-oxopentanoate + L-alanine</text>
        <dbReference type="Rhea" id="RHEA:77319"/>
        <dbReference type="ChEBI" id="CHEBI:15361"/>
        <dbReference type="ChEBI" id="CHEBI:57972"/>
        <dbReference type="ChEBI" id="CHEBI:114953"/>
        <dbReference type="ChEBI" id="CHEBI:197314"/>
    </reaction>
</comment>
<name>A0A0L7LHA0_OPEBR</name>
<evidence type="ECO:0000256" key="15">
    <source>
        <dbReference type="ARBA" id="ARBA00041845"/>
    </source>
</evidence>
<dbReference type="Gene3D" id="2.40.30.130">
    <property type="match status" value="1"/>
</dbReference>
<evidence type="ECO:0000256" key="9">
    <source>
        <dbReference type="ARBA" id="ARBA00022946"/>
    </source>
</evidence>
<dbReference type="Pfam" id="PF00202">
    <property type="entry name" value="Aminotran_3"/>
    <property type="match status" value="1"/>
</dbReference>
<comment type="catalytic activity">
    <reaction evidence="19">
        <text>(2S)-2-aminobutanoate + glyoxylate = 2-oxobutanoate + glycine</text>
        <dbReference type="Rhea" id="RHEA:77339"/>
        <dbReference type="ChEBI" id="CHEBI:16763"/>
        <dbReference type="ChEBI" id="CHEBI:36655"/>
        <dbReference type="ChEBI" id="CHEBI:57305"/>
        <dbReference type="ChEBI" id="CHEBI:74359"/>
    </reaction>
</comment>
<comment type="catalytic activity">
    <reaction evidence="36">
        <text>oxaloacetate + L-alanine = L-aspartate + pyruvate</text>
        <dbReference type="Rhea" id="RHEA:77347"/>
        <dbReference type="ChEBI" id="CHEBI:15361"/>
        <dbReference type="ChEBI" id="CHEBI:16452"/>
        <dbReference type="ChEBI" id="CHEBI:29991"/>
        <dbReference type="ChEBI" id="CHEBI:57972"/>
    </reaction>
</comment>
<evidence type="ECO:0000313" key="39">
    <source>
        <dbReference type="EMBL" id="KOB74576.1"/>
    </source>
</evidence>
<evidence type="ECO:0000256" key="25">
    <source>
        <dbReference type="ARBA" id="ARBA00043798"/>
    </source>
</evidence>
<dbReference type="STRING" id="104452.A0A0L7LHA0"/>
<gene>
    <name evidence="39" type="ORF">OBRU01_08935</name>
</gene>
<evidence type="ECO:0000256" key="6">
    <source>
        <dbReference type="ARBA" id="ARBA00022576"/>
    </source>
</evidence>
<comment type="catalytic activity">
    <reaction evidence="21">
        <text>N(omega),N(omega)-dimethyl-L-arginine + oxaloacetate = 5-(3,3-dimethylguanidino)-2-oxopentanoate + L-aspartate</text>
        <dbReference type="Rhea" id="RHEA:77343"/>
        <dbReference type="ChEBI" id="CHEBI:16452"/>
        <dbReference type="ChEBI" id="CHEBI:29991"/>
        <dbReference type="ChEBI" id="CHEBI:58326"/>
        <dbReference type="ChEBI" id="CHEBI:197301"/>
    </reaction>
</comment>
<reference evidence="39 40" key="1">
    <citation type="journal article" date="2015" name="Genome Biol. Evol.">
        <title>The genome of winter moth (Operophtera brumata) provides a genomic perspective on sexual dimorphism and phenology.</title>
        <authorList>
            <person name="Derks M.F."/>
            <person name="Smit S."/>
            <person name="Salis L."/>
            <person name="Schijlen E."/>
            <person name="Bossers A."/>
            <person name="Mateman C."/>
            <person name="Pijl A.S."/>
            <person name="de Ridder D."/>
            <person name="Groenen M.A."/>
            <person name="Visser M.E."/>
            <person name="Megens H.J."/>
        </authorList>
    </citation>
    <scope>NUCLEOTIDE SEQUENCE [LARGE SCALE GENOMIC DNA]</scope>
    <source>
        <strain evidence="39">WM2013NL</strain>
        <tissue evidence="39">Head and thorax</tissue>
    </source>
</reference>
<comment type="function">
    <text evidence="38">Multifunctional aminotransferase with a broad substrate specificity. Catalyzes the conversion of glyoxylate to glycine using alanine as the amino donor. Catalyzes metabolism of not L- but the D-isomer of D-beta-aminoisobutyric acid to generate 2-methyl-3-oxopropanoate and alanine. Catalyzes the transfer of the amino group from beta-alanine to pyruvate to yield L-alanine and 3-oxopropanoate. Can metabolize NG-monomethyl-L-arginine (NMMA), asymmetric NG,NG-dimethyl-L-arginine (ADMA) and symmetric NG,N'G-dimethyl-L-arginine (SDMA). ADMA is a potent inhibitor of nitric-oxide (NO) synthase, and this activity provides mechanism through which the kidney regulates blood pressure.</text>
</comment>
<evidence type="ECO:0000256" key="36">
    <source>
        <dbReference type="ARBA" id="ARBA00048916"/>
    </source>
</evidence>
<evidence type="ECO:0000256" key="16">
    <source>
        <dbReference type="ARBA" id="ARBA00042611"/>
    </source>
</evidence>
<dbReference type="InterPro" id="IPR015421">
    <property type="entry name" value="PyrdxlP-dep_Trfase_major"/>
</dbReference>
<comment type="subunit">
    <text evidence="4">Homotetramer.</text>
</comment>
<evidence type="ECO:0000256" key="19">
    <source>
        <dbReference type="ARBA" id="ARBA00043679"/>
    </source>
</evidence>
<evidence type="ECO:0000256" key="7">
    <source>
        <dbReference type="ARBA" id="ARBA00022679"/>
    </source>
</evidence>
<dbReference type="EC" id="2.6.1.44" evidence="5"/>
<comment type="cofactor">
    <cofactor evidence="1">
        <name>pyridoxal 5'-phosphate</name>
        <dbReference type="ChEBI" id="CHEBI:597326"/>
    </cofactor>
</comment>
<dbReference type="PROSITE" id="PS00600">
    <property type="entry name" value="AA_TRANSFER_CLASS_3"/>
    <property type="match status" value="1"/>
</dbReference>
<evidence type="ECO:0000256" key="2">
    <source>
        <dbReference type="ARBA" id="ARBA00004173"/>
    </source>
</evidence>
<keyword evidence="6 39" id="KW-0032">Aminotransferase</keyword>
<dbReference type="CDD" id="cd00610">
    <property type="entry name" value="OAT_like"/>
    <property type="match status" value="1"/>
</dbReference>
<dbReference type="PANTHER" id="PTHR45688:SF3">
    <property type="entry name" value="ALANINE--GLYOXYLATE AMINOTRANSFERASE 2, MITOCHONDRIAL"/>
    <property type="match status" value="1"/>
</dbReference>
<evidence type="ECO:0000256" key="26">
    <source>
        <dbReference type="ARBA" id="ARBA00043825"/>
    </source>
</evidence>
<evidence type="ECO:0000256" key="1">
    <source>
        <dbReference type="ARBA" id="ARBA00001933"/>
    </source>
</evidence>
<comment type="catalytic activity">
    <reaction evidence="34">
        <text>N(omega),N(omega)-dimethyl-L-arginine + 2-oxobutanoate = 5-(3,3-dimethylguanidino)-2-oxopentanoate + (2S)-2-aminobutanoate</text>
        <dbReference type="Rhea" id="RHEA:77351"/>
        <dbReference type="ChEBI" id="CHEBI:16763"/>
        <dbReference type="ChEBI" id="CHEBI:58326"/>
        <dbReference type="ChEBI" id="CHEBI:74359"/>
        <dbReference type="ChEBI" id="CHEBI:197301"/>
    </reaction>
</comment>
<evidence type="ECO:0000256" key="4">
    <source>
        <dbReference type="ARBA" id="ARBA00011881"/>
    </source>
</evidence>
<dbReference type="SUPFAM" id="SSF50447">
    <property type="entry name" value="Translation proteins"/>
    <property type="match status" value="1"/>
</dbReference>
<dbReference type="InterPro" id="IPR015424">
    <property type="entry name" value="PyrdxlP-dep_Trfase"/>
</dbReference>
<evidence type="ECO:0000256" key="8">
    <source>
        <dbReference type="ARBA" id="ARBA00022898"/>
    </source>
</evidence>
<comment type="similarity">
    <text evidence="3">Belongs to the class-III pyridoxal-phosphate-dependent aminotransferase family.</text>
</comment>
<comment type="catalytic activity">
    <reaction evidence="32">
        <text>L-ornithine + glyoxylate = 5-amino-2-oxopentanoate + glycine</text>
        <dbReference type="Rhea" id="RHEA:77331"/>
        <dbReference type="ChEBI" id="CHEBI:36655"/>
        <dbReference type="ChEBI" id="CHEBI:46911"/>
        <dbReference type="ChEBI" id="CHEBI:57305"/>
        <dbReference type="ChEBI" id="CHEBI:58802"/>
    </reaction>
</comment>
<protein>
    <recommendedName>
        <fullName evidence="13">Alanine--glyoxylate aminotransferase 2, mitochondrial</fullName>
        <ecNumber evidence="28">2.6.1.18</ecNumber>
        <ecNumber evidence="12">2.6.1.40</ecNumber>
        <ecNumber evidence="5">2.6.1.44</ecNumber>
    </recommendedName>
    <alternativeName>
        <fullName evidence="14">(R)-3-amino-2-methylpropionate--pyruvate transaminase</fullName>
    </alternativeName>
    <alternativeName>
        <fullName evidence="16">Beta-ALAAT II</fullName>
    </alternativeName>
    <alternativeName>
        <fullName evidence="17">Beta-alanine-pyruvate aminotransferase</fullName>
    </alternativeName>
    <alternativeName>
        <fullName evidence="30">D-3-aminoisobutyrate-pyruvate aminotransferase</fullName>
    </alternativeName>
    <alternativeName>
        <fullName evidence="15">D-AIBAT</fullName>
    </alternativeName>
    <alternativeName>
        <fullName evidence="29">D-beta-aminoisobutyrate-pyruvate aminotransferase</fullName>
    </alternativeName>
</protein>
<evidence type="ECO:0000256" key="35">
    <source>
        <dbReference type="ARBA" id="ARBA00048760"/>
    </source>
</evidence>
<dbReference type="GO" id="GO:0047305">
    <property type="term" value="F:(R)-3-amino-2-methylpropionate-pyruvate transaminase activity"/>
    <property type="evidence" value="ECO:0007669"/>
    <property type="project" value="UniProtKB-EC"/>
</dbReference>
<dbReference type="Proteomes" id="UP000037510">
    <property type="component" value="Unassembled WGS sequence"/>
</dbReference>
<evidence type="ECO:0000256" key="34">
    <source>
        <dbReference type="ARBA" id="ARBA00048560"/>
    </source>
</evidence>
<comment type="caution">
    <text evidence="39">The sequence shown here is derived from an EMBL/GenBank/DDBJ whole genome shotgun (WGS) entry which is preliminary data.</text>
</comment>
<dbReference type="EC" id="2.6.1.40" evidence="12"/>
<comment type="catalytic activity">
    <reaction evidence="37">
        <text>N(omega),N('omega)-dimethyl-L-arginine + glyoxylate = 5-(3,3'-dimethylguanidino)-2-oxopentanoate + glycine</text>
        <dbReference type="Rhea" id="RHEA:77315"/>
        <dbReference type="ChEBI" id="CHEBI:36655"/>
        <dbReference type="ChEBI" id="CHEBI:57305"/>
        <dbReference type="ChEBI" id="CHEBI:197308"/>
        <dbReference type="ChEBI" id="CHEBI:197310"/>
    </reaction>
</comment>
<evidence type="ECO:0000256" key="14">
    <source>
        <dbReference type="ARBA" id="ARBA00041662"/>
    </source>
</evidence>
<comment type="catalytic activity">
    <reaction evidence="25">
        <text>N(omega),N('omega)-dimethyl-L-arginine + pyruvate = 5-(3,3'-dimethylguanidino)-2-oxopentanoate + L-alanine</text>
        <dbReference type="Rhea" id="RHEA:77307"/>
        <dbReference type="ChEBI" id="CHEBI:15361"/>
        <dbReference type="ChEBI" id="CHEBI:57972"/>
        <dbReference type="ChEBI" id="CHEBI:197308"/>
        <dbReference type="ChEBI" id="CHEBI:197310"/>
    </reaction>
</comment>
<dbReference type="GO" id="GO:0030170">
    <property type="term" value="F:pyridoxal phosphate binding"/>
    <property type="evidence" value="ECO:0007669"/>
    <property type="project" value="InterPro"/>
</dbReference>
<evidence type="ECO:0000256" key="32">
    <source>
        <dbReference type="ARBA" id="ARBA00048264"/>
    </source>
</evidence>
<evidence type="ECO:0000256" key="23">
    <source>
        <dbReference type="ARBA" id="ARBA00043758"/>
    </source>
</evidence>
<evidence type="ECO:0000256" key="13">
    <source>
        <dbReference type="ARBA" id="ARBA00039862"/>
    </source>
</evidence>
<dbReference type="GO" id="GO:0000166">
    <property type="term" value="F:nucleotide binding"/>
    <property type="evidence" value="ECO:0007669"/>
    <property type="project" value="InterPro"/>
</dbReference>
<dbReference type="GO" id="GO:0009436">
    <property type="term" value="P:glyoxylate catabolic process"/>
    <property type="evidence" value="ECO:0007669"/>
    <property type="project" value="TreeGrafter"/>
</dbReference>
<evidence type="ECO:0000256" key="30">
    <source>
        <dbReference type="ARBA" id="ARBA00044258"/>
    </source>
</evidence>
<comment type="catalytic activity">
    <reaction evidence="27">
        <text>2-oxopentanoate + N(omega),N(omega)-dimethyl-L-arginine = 5-(3,3-dimethylguanidino)-2-oxopentanoate + L-2-aminopentanoate</text>
        <dbReference type="Rhea" id="RHEA:77359"/>
        <dbReference type="ChEBI" id="CHEBI:28644"/>
        <dbReference type="ChEBI" id="CHEBI:58326"/>
        <dbReference type="ChEBI" id="CHEBI:58441"/>
        <dbReference type="ChEBI" id="CHEBI:197301"/>
    </reaction>
</comment>
<evidence type="ECO:0000256" key="17">
    <source>
        <dbReference type="ARBA" id="ARBA00042669"/>
    </source>
</evidence>
<evidence type="ECO:0000256" key="5">
    <source>
        <dbReference type="ARBA" id="ARBA00013049"/>
    </source>
</evidence>
<dbReference type="SUPFAM" id="SSF53383">
    <property type="entry name" value="PLP-dependent transferases"/>
    <property type="match status" value="2"/>
</dbReference>
<comment type="catalytic activity">
    <reaction evidence="20">
        <text>(R)-3-amino-2-methylpropanoate + pyruvate = 2-methyl-3-oxopropanoate + L-alanine</text>
        <dbReference type="Rhea" id="RHEA:18393"/>
        <dbReference type="ChEBI" id="CHEBI:15361"/>
        <dbReference type="ChEBI" id="CHEBI:57700"/>
        <dbReference type="ChEBI" id="CHEBI:57731"/>
        <dbReference type="ChEBI" id="CHEBI:57972"/>
        <dbReference type="EC" id="2.6.1.40"/>
    </reaction>
    <physiologicalReaction direction="left-to-right" evidence="20">
        <dbReference type="Rhea" id="RHEA:18394"/>
    </physiologicalReaction>
</comment>
<evidence type="ECO:0000256" key="3">
    <source>
        <dbReference type="ARBA" id="ARBA00008954"/>
    </source>
</evidence>
<feature type="non-terminal residue" evidence="39">
    <location>
        <position position="1"/>
    </location>
</feature>
<keyword evidence="7 39" id="KW-0808">Transferase</keyword>
<dbReference type="PANTHER" id="PTHR45688">
    <property type="match status" value="1"/>
</dbReference>
<evidence type="ECO:0000256" key="11">
    <source>
        <dbReference type="ARBA" id="ARBA00033660"/>
    </source>
</evidence>